<feature type="region of interest" description="Disordered" evidence="1">
    <location>
        <begin position="16"/>
        <end position="37"/>
    </location>
</feature>
<reference evidence="3 4" key="1">
    <citation type="submission" date="2023-09" db="EMBL/GenBank/DDBJ databases">
        <title>Pangenome analysis of Batrachochytrium dendrobatidis and related Chytrids.</title>
        <authorList>
            <person name="Yacoub M.N."/>
            <person name="Stajich J.E."/>
            <person name="James T.Y."/>
        </authorList>
    </citation>
    <scope>NUCLEOTIDE SEQUENCE [LARGE SCALE GENOMIC DNA]</scope>
    <source>
        <strain evidence="3 4">JEL0888</strain>
    </source>
</reference>
<evidence type="ECO:0000259" key="2">
    <source>
        <dbReference type="Pfam" id="PF10354"/>
    </source>
</evidence>
<keyword evidence="4" id="KW-1185">Reference proteome</keyword>
<dbReference type="Proteomes" id="UP001527925">
    <property type="component" value="Unassembled WGS sequence"/>
</dbReference>
<dbReference type="PANTHER" id="PTHR11538:SF26">
    <property type="entry name" value="FERREDOXIN-FOLD ANTICODON-BINDING DOMAIN-CONTAINING PROTEIN 1"/>
    <property type="match status" value="1"/>
</dbReference>
<evidence type="ECO:0000256" key="1">
    <source>
        <dbReference type="SAM" id="MobiDB-lite"/>
    </source>
</evidence>
<feature type="region of interest" description="Disordered" evidence="1">
    <location>
        <begin position="282"/>
        <end position="334"/>
    </location>
</feature>
<dbReference type="EMBL" id="JADGIZ020000024">
    <property type="protein sequence ID" value="KAL2915415.1"/>
    <property type="molecule type" value="Genomic_DNA"/>
</dbReference>
<feature type="domain" description="25S rRNA (uridine-N(3))-methyltransferase BMT5-like" evidence="2">
    <location>
        <begin position="77"/>
        <end position="249"/>
    </location>
</feature>
<dbReference type="Pfam" id="PF10354">
    <property type="entry name" value="BMT5-like"/>
    <property type="match status" value="1"/>
</dbReference>
<comment type="caution">
    <text evidence="3">The sequence shown here is derived from an EMBL/GenBank/DDBJ whole genome shotgun (WGS) entry which is preliminary data.</text>
</comment>
<feature type="compositionally biased region" description="Low complexity" evidence="1">
    <location>
        <begin position="17"/>
        <end position="37"/>
    </location>
</feature>
<organism evidence="3 4">
    <name type="scientific">Polyrhizophydium stewartii</name>
    <dbReference type="NCBI Taxonomy" id="2732419"/>
    <lineage>
        <taxon>Eukaryota</taxon>
        <taxon>Fungi</taxon>
        <taxon>Fungi incertae sedis</taxon>
        <taxon>Chytridiomycota</taxon>
        <taxon>Chytridiomycota incertae sedis</taxon>
        <taxon>Chytridiomycetes</taxon>
        <taxon>Rhizophydiales</taxon>
        <taxon>Rhizophydiales incertae sedis</taxon>
        <taxon>Polyrhizophydium</taxon>
    </lineage>
</organism>
<sequence length="334" mass="35722">MPRHAKPKLAALRKKLVAPASKRPAAGARSAAGGTAHAQRECAAHGLGARRAAGPGAAPVRGKSLYGFDFSADDTVLLVGEGNFSFAASLAEKTQGAMSLTATGFDPEEVVREKYPDSAEHLSVLADLGAEVLFGVDATNLAATKALKGKRFTKAIFNFPHVGMGIKDQDRNVRQNQILVGGFLHSVQKLLTSRARHRDAADGLAFVTLKTGPPYDLWEVKALARSVGLRCLKSFVFDHKAFPRYSHRRTIGFAEGLSADDNSEITKRESRTYAFILEDAEDGDKKKKKKSKGEDDDDDDDDDDFIDADGGGADRSSPLPGASSSDTDESGSEE</sequence>
<accession>A0ABR4N7A6</accession>
<dbReference type="InterPro" id="IPR019446">
    <property type="entry name" value="BMT5-like"/>
</dbReference>
<feature type="compositionally biased region" description="Acidic residues" evidence="1">
    <location>
        <begin position="294"/>
        <end position="307"/>
    </location>
</feature>
<proteinExistence type="predicted"/>
<evidence type="ECO:0000313" key="4">
    <source>
        <dbReference type="Proteomes" id="UP001527925"/>
    </source>
</evidence>
<name>A0ABR4N7A6_9FUNG</name>
<protein>
    <recommendedName>
        <fullName evidence="2">25S rRNA (uridine-N(3))-methyltransferase BMT5-like domain-containing protein</fullName>
    </recommendedName>
</protein>
<dbReference type="PANTHER" id="PTHR11538">
    <property type="entry name" value="PHENYLALANYL-TRNA SYNTHETASE"/>
    <property type="match status" value="1"/>
</dbReference>
<evidence type="ECO:0000313" key="3">
    <source>
        <dbReference type="EMBL" id="KAL2915415.1"/>
    </source>
</evidence>
<gene>
    <name evidence="3" type="ORF">HK105_205031</name>
</gene>